<evidence type="ECO:0000256" key="1">
    <source>
        <dbReference type="ARBA" id="ARBA00008455"/>
    </source>
</evidence>
<evidence type="ECO:0000256" key="5">
    <source>
        <dbReference type="ARBA" id="ARBA00023145"/>
    </source>
</evidence>
<evidence type="ECO:0000256" key="3">
    <source>
        <dbReference type="ARBA" id="ARBA00022801"/>
    </source>
</evidence>
<evidence type="ECO:0000259" key="9">
    <source>
        <dbReference type="SMART" id="SM00848"/>
    </source>
</evidence>
<keyword evidence="4" id="KW-0788">Thiol protease</keyword>
<dbReference type="PROSITE" id="PS00139">
    <property type="entry name" value="THIOL_PROTEASE_CYS"/>
    <property type="match status" value="1"/>
</dbReference>
<evidence type="ECO:0000256" key="2">
    <source>
        <dbReference type="ARBA" id="ARBA00022670"/>
    </source>
</evidence>
<dbReference type="InterPro" id="IPR000169">
    <property type="entry name" value="Pept_cys_AS"/>
</dbReference>
<dbReference type="PRINTS" id="PR00705">
    <property type="entry name" value="PAPAIN"/>
</dbReference>
<evidence type="ECO:0000313" key="11">
    <source>
        <dbReference type="Proteomes" id="UP000186922"/>
    </source>
</evidence>
<dbReference type="InterPro" id="IPR025660">
    <property type="entry name" value="Pept_his_AS"/>
</dbReference>
<sequence>MSGRSVVVVVSVFTVFAVTLGKNIPDFGPYYTASGMILLPYAEIKEPFNAYFDLENNRSRIDYYGGMVQTYQRGDQQPFGISYKVAPLTTETVFNDRTCFEVNGTHDGEVLAQAIIPDLSEFTYKGEISCKWGTCEQWVQAIEVGDVVSRYRFLLTRGKDGTPVPRMYEMKGYDNLIGSHYDKYVLHYLEFDQAKPDSTLFDLPSDLECHGFPGPGSGRIHKVEINPMHELIHRDDSHIKEAFEDFKEAHNVTYQHEKEHTHRLHRFRHNYRFIKSHNRKGKSFVLKVNHLADRSDDEISYLRGRLPSKGKTNNGLFFNKKAYKKKDVPAQVDWRLNGAVTPVKDQAICGSCWSFGTTGSIEGALFVKTGKLVKLSEQSLIDCSWGFGDNGCDGGEEWRAYEWVMKHGGIATDESYGSYLGTDGYCHHNDSTVEIGAKIVSYVNVTSGDEEALKMAIAVHGPVAVGIDAAHKSFSFYSHGVFYEPDCKSGPDDMDHAVVAVGYGELNGEPYWLIKNSWSTYWGNDGYILMSRKDNICGVTTDATFVNIA</sequence>
<dbReference type="Gene3D" id="3.90.70.10">
    <property type="entry name" value="Cysteine proteinases"/>
    <property type="match status" value="1"/>
</dbReference>
<dbReference type="Pfam" id="PF08246">
    <property type="entry name" value="Inhibitor_I29"/>
    <property type="match status" value="1"/>
</dbReference>
<dbReference type="InterPro" id="IPR025661">
    <property type="entry name" value="Pept_asp_AS"/>
</dbReference>
<dbReference type="AlphaFoldDB" id="A0A1D1VBU7"/>
<dbReference type="InterPro" id="IPR038765">
    <property type="entry name" value="Papain-like_cys_pep_sf"/>
</dbReference>
<evidence type="ECO:0000256" key="4">
    <source>
        <dbReference type="ARBA" id="ARBA00022807"/>
    </source>
</evidence>
<organism evidence="10 11">
    <name type="scientific">Ramazzottius varieornatus</name>
    <name type="common">Water bear</name>
    <name type="synonym">Tardigrade</name>
    <dbReference type="NCBI Taxonomy" id="947166"/>
    <lineage>
        <taxon>Eukaryota</taxon>
        <taxon>Metazoa</taxon>
        <taxon>Ecdysozoa</taxon>
        <taxon>Tardigrada</taxon>
        <taxon>Eutardigrada</taxon>
        <taxon>Parachela</taxon>
        <taxon>Hypsibioidea</taxon>
        <taxon>Ramazzottiidae</taxon>
        <taxon>Ramazzottius</taxon>
    </lineage>
</organism>
<gene>
    <name evidence="10" type="primary">RvY_10160-1</name>
    <name evidence="10" type="synonym">RvY_10160.1</name>
    <name evidence="10" type="ORF">RvY_10160</name>
</gene>
<dbReference type="InterPro" id="IPR013128">
    <property type="entry name" value="Peptidase_C1A"/>
</dbReference>
<dbReference type="InterPro" id="IPR039417">
    <property type="entry name" value="Peptidase_C1A_papain-like"/>
</dbReference>
<dbReference type="InterPro" id="IPR000668">
    <property type="entry name" value="Peptidase_C1A_C"/>
</dbReference>
<dbReference type="SMART" id="SM00645">
    <property type="entry name" value="Pept_C1"/>
    <property type="match status" value="1"/>
</dbReference>
<dbReference type="PROSITE" id="PS00639">
    <property type="entry name" value="THIOL_PROTEASE_HIS"/>
    <property type="match status" value="1"/>
</dbReference>
<dbReference type="Proteomes" id="UP000186922">
    <property type="component" value="Unassembled WGS sequence"/>
</dbReference>
<dbReference type="EMBL" id="BDGG01000005">
    <property type="protein sequence ID" value="GAU99116.1"/>
    <property type="molecule type" value="Genomic_DNA"/>
</dbReference>
<evidence type="ECO:0000256" key="7">
    <source>
        <dbReference type="SAM" id="SignalP"/>
    </source>
</evidence>
<keyword evidence="11" id="KW-1185">Reference proteome</keyword>
<dbReference type="FunFam" id="3.90.70.10:FF:000087">
    <property type="entry name" value="Counting factor associated protein D"/>
    <property type="match status" value="1"/>
</dbReference>
<feature type="domain" description="Cathepsin propeptide inhibitor" evidence="9">
    <location>
        <begin position="243"/>
        <end position="299"/>
    </location>
</feature>
<feature type="domain" description="Peptidase C1A papain C-terminal" evidence="8">
    <location>
        <begin position="328"/>
        <end position="547"/>
    </location>
</feature>
<protein>
    <recommendedName>
        <fullName evidence="12">Peptidase C1A papain C-terminal domain-containing protein</fullName>
    </recommendedName>
</protein>
<evidence type="ECO:0008006" key="12">
    <source>
        <dbReference type="Google" id="ProtNLM"/>
    </source>
</evidence>
<dbReference type="GO" id="GO:0008234">
    <property type="term" value="F:cysteine-type peptidase activity"/>
    <property type="evidence" value="ECO:0007669"/>
    <property type="project" value="UniProtKB-KW"/>
</dbReference>
<reference evidence="10 11" key="1">
    <citation type="journal article" date="2016" name="Nat. Commun.">
        <title>Extremotolerant tardigrade genome and improved radiotolerance of human cultured cells by tardigrade-unique protein.</title>
        <authorList>
            <person name="Hashimoto T."/>
            <person name="Horikawa D.D."/>
            <person name="Saito Y."/>
            <person name="Kuwahara H."/>
            <person name="Kozuka-Hata H."/>
            <person name="Shin-I T."/>
            <person name="Minakuchi Y."/>
            <person name="Ohishi K."/>
            <person name="Motoyama A."/>
            <person name="Aizu T."/>
            <person name="Enomoto A."/>
            <person name="Kondo K."/>
            <person name="Tanaka S."/>
            <person name="Hara Y."/>
            <person name="Koshikawa S."/>
            <person name="Sagara H."/>
            <person name="Miura T."/>
            <person name="Yokobori S."/>
            <person name="Miyagawa K."/>
            <person name="Suzuki Y."/>
            <person name="Kubo T."/>
            <person name="Oyama M."/>
            <person name="Kohara Y."/>
            <person name="Fujiyama A."/>
            <person name="Arakawa K."/>
            <person name="Katayama T."/>
            <person name="Toyoda A."/>
            <person name="Kunieda T."/>
        </authorList>
    </citation>
    <scope>NUCLEOTIDE SEQUENCE [LARGE SCALE GENOMIC DNA]</scope>
    <source>
        <strain evidence="10 11">YOKOZUNA-1</strain>
    </source>
</reference>
<comment type="similarity">
    <text evidence="1">Belongs to the peptidase C1 family.</text>
</comment>
<dbReference type="PANTHER" id="PTHR12411">
    <property type="entry name" value="CYSTEINE PROTEASE FAMILY C1-RELATED"/>
    <property type="match status" value="1"/>
</dbReference>
<comment type="caution">
    <text evidence="10">The sequence shown here is derived from an EMBL/GenBank/DDBJ whole genome shotgun (WGS) entry which is preliminary data.</text>
</comment>
<name>A0A1D1VBU7_RAMVA</name>
<keyword evidence="5" id="KW-0865">Zymogen</keyword>
<accession>A0A1D1VBU7</accession>
<dbReference type="GO" id="GO:0006508">
    <property type="term" value="P:proteolysis"/>
    <property type="evidence" value="ECO:0007669"/>
    <property type="project" value="UniProtKB-KW"/>
</dbReference>
<dbReference type="OrthoDB" id="65740at2759"/>
<dbReference type="SMART" id="SM00848">
    <property type="entry name" value="Inhibitor_I29"/>
    <property type="match status" value="1"/>
</dbReference>
<evidence type="ECO:0000313" key="10">
    <source>
        <dbReference type="EMBL" id="GAU99116.1"/>
    </source>
</evidence>
<keyword evidence="7" id="KW-0732">Signal</keyword>
<dbReference type="Pfam" id="PF00112">
    <property type="entry name" value="Peptidase_C1"/>
    <property type="match status" value="1"/>
</dbReference>
<proteinExistence type="inferred from homology"/>
<evidence type="ECO:0000256" key="6">
    <source>
        <dbReference type="ARBA" id="ARBA00023157"/>
    </source>
</evidence>
<keyword evidence="2" id="KW-0645">Protease</keyword>
<feature type="chain" id="PRO_5018655418" description="Peptidase C1A papain C-terminal domain-containing protein" evidence="7">
    <location>
        <begin position="22"/>
        <end position="549"/>
    </location>
</feature>
<dbReference type="CDD" id="cd02248">
    <property type="entry name" value="Peptidase_C1A"/>
    <property type="match status" value="1"/>
</dbReference>
<dbReference type="PROSITE" id="PS00640">
    <property type="entry name" value="THIOL_PROTEASE_ASN"/>
    <property type="match status" value="1"/>
</dbReference>
<dbReference type="SUPFAM" id="SSF54001">
    <property type="entry name" value="Cysteine proteinases"/>
    <property type="match status" value="1"/>
</dbReference>
<evidence type="ECO:0000259" key="8">
    <source>
        <dbReference type="SMART" id="SM00645"/>
    </source>
</evidence>
<keyword evidence="6" id="KW-1015">Disulfide bond</keyword>
<keyword evidence="3" id="KW-0378">Hydrolase</keyword>
<dbReference type="InterPro" id="IPR013201">
    <property type="entry name" value="Prot_inhib_I29"/>
</dbReference>
<feature type="signal peptide" evidence="7">
    <location>
        <begin position="1"/>
        <end position="21"/>
    </location>
</feature>
<dbReference type="STRING" id="947166.A0A1D1VBU7"/>